<evidence type="ECO:0000313" key="11">
    <source>
        <dbReference type="EMBL" id="PLT95187.1"/>
    </source>
</evidence>
<dbReference type="Pfam" id="PF00924">
    <property type="entry name" value="MS_channel_2nd"/>
    <property type="match status" value="1"/>
</dbReference>
<evidence type="ECO:0000256" key="2">
    <source>
        <dbReference type="ARBA" id="ARBA00008017"/>
    </source>
</evidence>
<dbReference type="InterPro" id="IPR045276">
    <property type="entry name" value="YbiO_bact"/>
</dbReference>
<evidence type="ECO:0000256" key="4">
    <source>
        <dbReference type="ARBA" id="ARBA00022692"/>
    </source>
</evidence>
<dbReference type="InterPro" id="IPR049278">
    <property type="entry name" value="MS_channel_C"/>
</dbReference>
<evidence type="ECO:0000256" key="3">
    <source>
        <dbReference type="ARBA" id="ARBA00022475"/>
    </source>
</evidence>
<organism evidence="11 12">
    <name type="scientific">Sinorhizobium medicae</name>
    <dbReference type="NCBI Taxonomy" id="110321"/>
    <lineage>
        <taxon>Bacteria</taxon>
        <taxon>Pseudomonadati</taxon>
        <taxon>Pseudomonadota</taxon>
        <taxon>Alphaproteobacteria</taxon>
        <taxon>Hyphomicrobiales</taxon>
        <taxon>Rhizobiaceae</taxon>
        <taxon>Sinorhizobium/Ensifer group</taxon>
        <taxon>Sinorhizobium</taxon>
    </lineage>
</organism>
<keyword evidence="4 7" id="KW-0812">Transmembrane</keyword>
<dbReference type="InterPro" id="IPR011014">
    <property type="entry name" value="MscS_channel_TM-2"/>
</dbReference>
<feature type="transmembrane region" description="Helical" evidence="7">
    <location>
        <begin position="395"/>
        <end position="417"/>
    </location>
</feature>
<dbReference type="InterPro" id="IPR023408">
    <property type="entry name" value="MscS_beta-dom_sf"/>
</dbReference>
<evidence type="ECO:0000259" key="8">
    <source>
        <dbReference type="Pfam" id="PF00924"/>
    </source>
</evidence>
<dbReference type="Gene3D" id="3.30.70.100">
    <property type="match status" value="1"/>
</dbReference>
<feature type="domain" description="Mechanosensitive ion channel transmembrane helices 2/3" evidence="10">
    <location>
        <begin position="456"/>
        <end position="497"/>
    </location>
</feature>
<reference evidence="11 12" key="1">
    <citation type="journal article" date="2018" name="FEMS Microbiol. Ecol.">
        <title>Co-invading symbiotic mutualists of Medicago polymorpha retain high ancestral diversity and contain diverse accessory genomes.</title>
        <authorList>
            <person name="Porter S.S."/>
            <person name="Faber-Hammond J.J."/>
            <person name="Friesen M.L."/>
        </authorList>
    </citation>
    <scope>NUCLEOTIDE SEQUENCE [LARGE SCALE GENOMIC DNA]</scope>
    <source>
        <strain evidence="11 12">Str16</strain>
    </source>
</reference>
<evidence type="ECO:0000256" key="6">
    <source>
        <dbReference type="ARBA" id="ARBA00023136"/>
    </source>
</evidence>
<dbReference type="Pfam" id="PF21088">
    <property type="entry name" value="MS_channel_1st"/>
    <property type="match status" value="1"/>
</dbReference>
<comment type="subcellular location">
    <subcellularLocation>
        <location evidence="1">Cell membrane</location>
        <topology evidence="1">Multi-pass membrane protein</topology>
    </subcellularLocation>
</comment>
<dbReference type="SUPFAM" id="SSF50182">
    <property type="entry name" value="Sm-like ribonucleoproteins"/>
    <property type="match status" value="1"/>
</dbReference>
<comment type="similarity">
    <text evidence="2">Belongs to the MscS (TC 1.A.23) family.</text>
</comment>
<proteinExistence type="inferred from homology"/>
<sequence>MSNALPIRIGFLLLAVAPILFWMLLGVSWAQQAPVGVPPEKAQQFLGLLSDPEVRTWLEGKIPSAAAEPPAASPADTISSWEAAIRDRIGGLLGAVPRIPEELASGAAVVSRDVNSGRPGLVVSILAVLIAAGLGAEWLIRRVFARARKSGTKEEAGQEILSEVAALLTFALASIGSFLVFEWPPLLRKIILTLLVALIVFRAVRAISKFLFAVSGSNGIADQPMSALASDAAPRFWLWRISLVAGFLLFGWAIVSLMPELGFSIEVVRLTAFLVGLGILATAVEVVWRRPDKPASLVVKSLLTLYLVVLWSAWVMGLLGVLWLGIYSLLLPALVRGVGDVAQALATRAQRTGAPGIVLGVLIVRGARAAVIAAAVAWLAYIWRIRAAALAGSEPGAIVIPGLLNGIIALLVADLLWQMSKALIAYRMGLGPKDGSNADELARSGRLRTLLPIFRNVLAVFIGAVTVLTILSGLGVQIAPLIAGAGIFGVAIGFGSQTLVKDVLSGVFYMLDDAFRVGEYIQSGSYKGTVESFSLRSVRLRHHRGPIFTVPFGELGAVQNMSRDWVIDKMTLNVTYDADVDLARKLIKKVGQELAADPEFAADTIEPLKMQGVDSFGDFAIVLRMKLMTKPGAQFTMKRRAFMMIKKAFDENGIRIAVPTVHVSGGSDNAAAAQQALNMSKAAELAAKAPVAPKA</sequence>
<feature type="transmembrane region" description="Helical" evidence="7">
    <location>
        <begin position="121"/>
        <end position="140"/>
    </location>
</feature>
<evidence type="ECO:0000313" key="12">
    <source>
        <dbReference type="Proteomes" id="UP001190825"/>
    </source>
</evidence>
<dbReference type="Gene3D" id="2.30.30.60">
    <property type="match status" value="1"/>
</dbReference>
<evidence type="ECO:0000259" key="10">
    <source>
        <dbReference type="Pfam" id="PF21088"/>
    </source>
</evidence>
<feature type="transmembrane region" description="Helical" evidence="7">
    <location>
        <begin position="160"/>
        <end position="180"/>
    </location>
</feature>
<dbReference type="SUPFAM" id="SSF82861">
    <property type="entry name" value="Mechanosensitive channel protein MscS (YggB), transmembrane region"/>
    <property type="match status" value="1"/>
</dbReference>
<dbReference type="InterPro" id="IPR011066">
    <property type="entry name" value="MscS_channel_C_sf"/>
</dbReference>
<dbReference type="Gene3D" id="1.10.287.1260">
    <property type="match status" value="1"/>
</dbReference>
<keyword evidence="6 7" id="KW-0472">Membrane</keyword>
<dbReference type="PANTHER" id="PTHR30460:SF0">
    <property type="entry name" value="MODERATE CONDUCTANCE MECHANOSENSITIVE CHANNEL YBIO"/>
    <property type="match status" value="1"/>
</dbReference>
<protein>
    <submittedName>
        <fullName evidence="11">Mechanosensitive ion channel protein MscS</fullName>
    </submittedName>
</protein>
<dbReference type="SUPFAM" id="SSF82689">
    <property type="entry name" value="Mechanosensitive channel protein MscS (YggB), C-terminal domain"/>
    <property type="match status" value="1"/>
</dbReference>
<keyword evidence="5 7" id="KW-1133">Transmembrane helix</keyword>
<dbReference type="PANTHER" id="PTHR30460">
    <property type="entry name" value="MODERATE CONDUCTANCE MECHANOSENSITIVE CHANNEL YBIO"/>
    <property type="match status" value="1"/>
</dbReference>
<feature type="domain" description="Mechanosensitive ion channel MscS C-terminal" evidence="9">
    <location>
        <begin position="569"/>
        <end position="656"/>
    </location>
</feature>
<dbReference type="InterPro" id="IPR049142">
    <property type="entry name" value="MS_channel_1st"/>
</dbReference>
<evidence type="ECO:0000259" key="9">
    <source>
        <dbReference type="Pfam" id="PF21082"/>
    </source>
</evidence>
<evidence type="ECO:0000256" key="5">
    <source>
        <dbReference type="ARBA" id="ARBA00022989"/>
    </source>
</evidence>
<feature type="transmembrane region" description="Helical" evidence="7">
    <location>
        <begin position="237"/>
        <end position="255"/>
    </location>
</feature>
<comment type="caution">
    <text evidence="11">The sequence shown here is derived from an EMBL/GenBank/DDBJ whole genome shotgun (WGS) entry which is preliminary data.</text>
</comment>
<gene>
    <name evidence="11" type="ORF">BMJ33_30285</name>
</gene>
<accession>A0ABX4TFI3</accession>
<feature type="transmembrane region" description="Helical" evidence="7">
    <location>
        <begin position="453"/>
        <end position="472"/>
    </location>
</feature>
<evidence type="ECO:0000256" key="7">
    <source>
        <dbReference type="SAM" id="Phobius"/>
    </source>
</evidence>
<keyword evidence="12" id="KW-1185">Reference proteome</keyword>
<dbReference type="EMBL" id="NBUC01000154">
    <property type="protein sequence ID" value="PLT95187.1"/>
    <property type="molecule type" value="Genomic_DNA"/>
</dbReference>
<dbReference type="InterPro" id="IPR006685">
    <property type="entry name" value="MscS_channel_2nd"/>
</dbReference>
<keyword evidence="3" id="KW-1003">Cell membrane</keyword>
<name>A0ABX4TFI3_9HYPH</name>
<feature type="transmembrane region" description="Helical" evidence="7">
    <location>
        <begin position="295"/>
        <end position="314"/>
    </location>
</feature>
<dbReference type="Pfam" id="PF21082">
    <property type="entry name" value="MS_channel_3rd"/>
    <property type="match status" value="1"/>
</dbReference>
<feature type="transmembrane region" description="Helical" evidence="7">
    <location>
        <begin position="358"/>
        <end position="383"/>
    </location>
</feature>
<feature type="transmembrane region" description="Helical" evidence="7">
    <location>
        <begin position="267"/>
        <end position="288"/>
    </location>
</feature>
<dbReference type="Proteomes" id="UP001190825">
    <property type="component" value="Unassembled WGS sequence"/>
</dbReference>
<dbReference type="InterPro" id="IPR010920">
    <property type="entry name" value="LSM_dom_sf"/>
</dbReference>
<feature type="transmembrane region" description="Helical" evidence="7">
    <location>
        <begin position="478"/>
        <end position="500"/>
    </location>
</feature>
<evidence type="ECO:0000256" key="1">
    <source>
        <dbReference type="ARBA" id="ARBA00004651"/>
    </source>
</evidence>
<feature type="domain" description="Mechanosensitive ion channel MscS" evidence="8">
    <location>
        <begin position="498"/>
        <end position="563"/>
    </location>
</feature>
<feature type="transmembrane region" description="Helical" evidence="7">
    <location>
        <begin position="186"/>
        <end position="204"/>
    </location>
</feature>
<dbReference type="RefSeq" id="WP_101780012.1">
    <property type="nucleotide sequence ID" value="NZ_NBUC01000154.1"/>
</dbReference>